<evidence type="ECO:0000313" key="3">
    <source>
        <dbReference type="Proteomes" id="UP000184517"/>
    </source>
</evidence>
<evidence type="ECO:0000313" key="2">
    <source>
        <dbReference type="EMBL" id="SHF84277.1"/>
    </source>
</evidence>
<organism evidence="2 3">
    <name type="scientific">Marinomonas polaris DSM 16579</name>
    <dbReference type="NCBI Taxonomy" id="1122206"/>
    <lineage>
        <taxon>Bacteria</taxon>
        <taxon>Pseudomonadati</taxon>
        <taxon>Pseudomonadota</taxon>
        <taxon>Gammaproteobacteria</taxon>
        <taxon>Oceanospirillales</taxon>
        <taxon>Oceanospirillaceae</taxon>
        <taxon>Marinomonas</taxon>
    </lineage>
</organism>
<sequence length="62" mass="7475">MNKPRLLNRKEAAEYLNIKHQTLAVWASNDRYDLPYLKVGSRVFYRQEDLEFFLNSRTIKRG</sequence>
<gene>
    <name evidence="2" type="ORF">SAMN02745753_02730</name>
</gene>
<accession>A0A1M5EYU2</accession>
<dbReference type="Pfam" id="PF12728">
    <property type="entry name" value="HTH_17"/>
    <property type="match status" value="1"/>
</dbReference>
<evidence type="ECO:0000259" key="1">
    <source>
        <dbReference type="Pfam" id="PF12728"/>
    </source>
</evidence>
<dbReference type="InterPro" id="IPR009061">
    <property type="entry name" value="DNA-bd_dom_put_sf"/>
</dbReference>
<dbReference type="SUPFAM" id="SSF46955">
    <property type="entry name" value="Putative DNA-binding domain"/>
    <property type="match status" value="1"/>
</dbReference>
<name>A0A1M5EYU2_9GAMM</name>
<dbReference type="OrthoDB" id="5609458at2"/>
<dbReference type="Gene3D" id="3.90.105.50">
    <property type="match status" value="1"/>
</dbReference>
<dbReference type="EMBL" id="FQVF01000012">
    <property type="protein sequence ID" value="SHF84277.1"/>
    <property type="molecule type" value="Genomic_DNA"/>
</dbReference>
<dbReference type="STRING" id="1122206.SAMN02745753_02730"/>
<dbReference type="InterPro" id="IPR038148">
    <property type="entry name" value="Tn1545/Tn916_Xis"/>
</dbReference>
<feature type="domain" description="Helix-turn-helix" evidence="1">
    <location>
        <begin position="6"/>
        <end position="57"/>
    </location>
</feature>
<keyword evidence="3" id="KW-1185">Reference proteome</keyword>
<proteinExistence type="predicted"/>
<dbReference type="Proteomes" id="UP000184517">
    <property type="component" value="Unassembled WGS sequence"/>
</dbReference>
<dbReference type="RefSeq" id="WP_072840243.1">
    <property type="nucleotide sequence ID" value="NZ_FQVF01000012.1"/>
</dbReference>
<dbReference type="InterPro" id="IPR041657">
    <property type="entry name" value="HTH_17"/>
</dbReference>
<dbReference type="AlphaFoldDB" id="A0A1M5EYU2"/>
<reference evidence="3" key="1">
    <citation type="submission" date="2016-11" db="EMBL/GenBank/DDBJ databases">
        <authorList>
            <person name="Varghese N."/>
            <person name="Submissions S."/>
        </authorList>
    </citation>
    <scope>NUCLEOTIDE SEQUENCE [LARGE SCALE GENOMIC DNA]</scope>
    <source>
        <strain evidence="3">DSM 16579</strain>
    </source>
</reference>
<protein>
    <submittedName>
        <fullName evidence="2">Helix-turn-helix domain-containing protein</fullName>
    </submittedName>
</protein>